<keyword evidence="2" id="KW-1185">Reference proteome</keyword>
<comment type="caution">
    <text evidence="1">The sequence shown here is derived from an EMBL/GenBank/DDBJ whole genome shotgun (WGS) entry which is preliminary data.</text>
</comment>
<name>A0ACB8HBG8_PSICU</name>
<accession>A0ACB8HBG8</accession>
<protein>
    <submittedName>
        <fullName evidence="1">Uncharacterized protein</fullName>
    </submittedName>
</protein>
<sequence length="87" mass="9397">MAQAPEAMQISATVNTLTDDSCAVIADFDDANFLRTTLAVSNVLRCFFEVAVNCVDAASYAEEEMDEEHGQIHSNKSKSSCYAANQA</sequence>
<gene>
    <name evidence="1" type="ORF">JR316_0002178</name>
</gene>
<evidence type="ECO:0000313" key="2">
    <source>
        <dbReference type="Proteomes" id="UP000664032"/>
    </source>
</evidence>
<proteinExistence type="predicted"/>
<dbReference type="Proteomes" id="UP000664032">
    <property type="component" value="Unassembled WGS sequence"/>
</dbReference>
<organism evidence="1 2">
    <name type="scientific">Psilocybe cubensis</name>
    <name type="common">Psychedelic mushroom</name>
    <name type="synonym">Stropharia cubensis</name>
    <dbReference type="NCBI Taxonomy" id="181762"/>
    <lineage>
        <taxon>Eukaryota</taxon>
        <taxon>Fungi</taxon>
        <taxon>Dikarya</taxon>
        <taxon>Basidiomycota</taxon>
        <taxon>Agaricomycotina</taxon>
        <taxon>Agaricomycetes</taxon>
        <taxon>Agaricomycetidae</taxon>
        <taxon>Agaricales</taxon>
        <taxon>Agaricineae</taxon>
        <taxon>Strophariaceae</taxon>
        <taxon>Psilocybe</taxon>
    </lineage>
</organism>
<reference evidence="1" key="1">
    <citation type="submission" date="2021-10" db="EMBL/GenBank/DDBJ databases">
        <title>Psilocybe cubensis genome.</title>
        <authorList>
            <person name="Mckernan K.J."/>
            <person name="Crawford S."/>
            <person name="Trippe A."/>
            <person name="Kane L.T."/>
            <person name="Mclaughlin S."/>
        </authorList>
    </citation>
    <scope>NUCLEOTIDE SEQUENCE</scope>
    <source>
        <strain evidence="1">MGC-MH-2018</strain>
    </source>
</reference>
<evidence type="ECO:0000313" key="1">
    <source>
        <dbReference type="EMBL" id="KAH9485271.1"/>
    </source>
</evidence>
<dbReference type="EMBL" id="JAFIQS020000002">
    <property type="protein sequence ID" value="KAH9485271.1"/>
    <property type="molecule type" value="Genomic_DNA"/>
</dbReference>